<dbReference type="PANTHER" id="PTHR47661:SF2">
    <property type="entry name" value="PHOSPHOGLUCAN PHOSPHATASE LSF1, CHLOROPLASTIC"/>
    <property type="match status" value="1"/>
</dbReference>
<dbReference type="EMBL" id="VEPZ02001147">
    <property type="protein sequence ID" value="KAE8691641.1"/>
    <property type="molecule type" value="Genomic_DNA"/>
</dbReference>
<dbReference type="GO" id="GO:0043036">
    <property type="term" value="C:starch grain"/>
    <property type="evidence" value="ECO:0007669"/>
    <property type="project" value="TreeGrafter"/>
</dbReference>
<comment type="caution">
    <text evidence="1">The sequence shown here is derived from an EMBL/GenBank/DDBJ whole genome shotgun (WGS) entry which is preliminary data.</text>
</comment>
<keyword evidence="2" id="KW-1185">Reference proteome</keyword>
<dbReference type="PANTHER" id="PTHR47661">
    <property type="entry name" value="PHOSPHOGLUCAN PHOSPHATASE LSF1, CHLOROPLASTIC"/>
    <property type="match status" value="1"/>
</dbReference>
<proteinExistence type="predicted"/>
<evidence type="ECO:0000313" key="1">
    <source>
        <dbReference type="EMBL" id="KAE8691641.1"/>
    </source>
</evidence>
<accession>A0A6A2ZI10</accession>
<organism evidence="1 2">
    <name type="scientific">Hibiscus syriacus</name>
    <name type="common">Rose of Sharon</name>
    <dbReference type="NCBI Taxonomy" id="106335"/>
    <lineage>
        <taxon>Eukaryota</taxon>
        <taxon>Viridiplantae</taxon>
        <taxon>Streptophyta</taxon>
        <taxon>Embryophyta</taxon>
        <taxon>Tracheophyta</taxon>
        <taxon>Spermatophyta</taxon>
        <taxon>Magnoliopsida</taxon>
        <taxon>eudicotyledons</taxon>
        <taxon>Gunneridae</taxon>
        <taxon>Pentapetalae</taxon>
        <taxon>rosids</taxon>
        <taxon>malvids</taxon>
        <taxon>Malvales</taxon>
        <taxon>Malvaceae</taxon>
        <taxon>Malvoideae</taxon>
        <taxon>Hibiscus</taxon>
    </lineage>
</organism>
<reference evidence="1" key="1">
    <citation type="submission" date="2019-09" db="EMBL/GenBank/DDBJ databases">
        <title>Draft genome information of white flower Hibiscus syriacus.</title>
        <authorList>
            <person name="Kim Y.-M."/>
        </authorList>
    </citation>
    <scope>NUCLEOTIDE SEQUENCE [LARGE SCALE GENOMIC DNA]</scope>
    <source>
        <strain evidence="1">YM2019G1</strain>
    </source>
</reference>
<protein>
    <submittedName>
        <fullName evidence="1">Uncharacterized protein</fullName>
    </submittedName>
</protein>
<dbReference type="Proteomes" id="UP000436088">
    <property type="component" value="Unassembled WGS sequence"/>
</dbReference>
<dbReference type="AlphaFoldDB" id="A0A6A2ZI10"/>
<dbReference type="GO" id="GO:0005983">
    <property type="term" value="P:starch catabolic process"/>
    <property type="evidence" value="ECO:0007669"/>
    <property type="project" value="TreeGrafter"/>
</dbReference>
<evidence type="ECO:0000313" key="2">
    <source>
        <dbReference type="Proteomes" id="UP000436088"/>
    </source>
</evidence>
<gene>
    <name evidence="1" type="ORF">F3Y22_tig00110888pilonHSYRG00112</name>
</gene>
<sequence>MLVATWNKALLASSLQTSIQVGGNSGFVVFSSKFLASQGLKLLNNQNGRVGSELQKNILSSTVGQLVCVFSEKELGDGEWAHGSYPLEEYIKALERSKGELYYNHSLGMCYSKITEQIYVGSCIQTDADVKTLSDAMSAYKPVI</sequence>
<name>A0A6A2ZI10_HIBSY</name>
<dbReference type="GO" id="GO:0009507">
    <property type="term" value="C:chloroplast"/>
    <property type="evidence" value="ECO:0007669"/>
    <property type="project" value="TreeGrafter"/>
</dbReference>